<dbReference type="GO" id="GO:0003677">
    <property type="term" value="F:DNA binding"/>
    <property type="evidence" value="ECO:0007669"/>
    <property type="project" value="InterPro"/>
</dbReference>
<protein>
    <submittedName>
        <fullName evidence="2">Helix-hairpin-helix domain-containing protein</fullName>
    </submittedName>
</protein>
<gene>
    <name evidence="2" type="ORF">DWY25_06045</name>
</gene>
<dbReference type="Proteomes" id="UP000284178">
    <property type="component" value="Unassembled WGS sequence"/>
</dbReference>
<evidence type="ECO:0000313" key="3">
    <source>
        <dbReference type="Proteomes" id="UP000284178"/>
    </source>
</evidence>
<reference evidence="2 3" key="1">
    <citation type="submission" date="2018-08" db="EMBL/GenBank/DDBJ databases">
        <title>A genome reference for cultivated species of the human gut microbiota.</title>
        <authorList>
            <person name="Zou Y."/>
            <person name="Xue W."/>
            <person name="Luo G."/>
        </authorList>
    </citation>
    <scope>NUCLEOTIDE SEQUENCE [LARGE SCALE GENOMIC DNA]</scope>
    <source>
        <strain evidence="2 3">AF24-29</strain>
    </source>
</reference>
<dbReference type="NCBIfam" id="TIGR00426">
    <property type="entry name" value="competence protein ComEA helix-hairpin-helix repeat region"/>
    <property type="match status" value="1"/>
</dbReference>
<dbReference type="InterPro" id="IPR003583">
    <property type="entry name" value="Hlx-hairpin-Hlx_DNA-bd_motif"/>
</dbReference>
<dbReference type="GeneID" id="83014965"/>
<accession>A0A412G407</accession>
<dbReference type="GO" id="GO:0006281">
    <property type="term" value="P:DNA repair"/>
    <property type="evidence" value="ECO:0007669"/>
    <property type="project" value="InterPro"/>
</dbReference>
<evidence type="ECO:0000313" key="2">
    <source>
        <dbReference type="EMBL" id="RGR75334.1"/>
    </source>
</evidence>
<dbReference type="Pfam" id="PF12836">
    <property type="entry name" value="HHH_3"/>
    <property type="match status" value="1"/>
</dbReference>
<dbReference type="RefSeq" id="WP_117894483.1">
    <property type="nucleotide sequence ID" value="NZ_CABJCV010000005.1"/>
</dbReference>
<dbReference type="InterPro" id="IPR004509">
    <property type="entry name" value="Competence_ComEA_HhH"/>
</dbReference>
<dbReference type="EMBL" id="QRUP01000005">
    <property type="protein sequence ID" value="RGR75334.1"/>
    <property type="molecule type" value="Genomic_DNA"/>
</dbReference>
<dbReference type="PANTHER" id="PTHR21180">
    <property type="entry name" value="ENDONUCLEASE/EXONUCLEASE/PHOSPHATASE FAMILY DOMAIN-CONTAINING PROTEIN 1"/>
    <property type="match status" value="1"/>
</dbReference>
<dbReference type="AlphaFoldDB" id="A0A412G407"/>
<dbReference type="SUPFAM" id="SSF47781">
    <property type="entry name" value="RuvA domain 2-like"/>
    <property type="match status" value="1"/>
</dbReference>
<evidence type="ECO:0000259" key="1">
    <source>
        <dbReference type="SMART" id="SM00278"/>
    </source>
</evidence>
<sequence length="157" mass="17790">MRKEFLLIFCFVFLLLPLIPQRVVDLETLRGQPITVTIEGAVREPVTLTCPPYTELGELLDQVTLLDDADLSPFSMTMIVKDHDVIQIPHFQETPRISINTASIEQLMQLPGVGQATAEKIVAYRAEHGLFQTLEDLMQVPGIKQKKWEALKEFICL</sequence>
<proteinExistence type="predicted"/>
<name>A0A412G407_9FIRM</name>
<dbReference type="InterPro" id="IPR010994">
    <property type="entry name" value="RuvA_2-like"/>
</dbReference>
<dbReference type="SMART" id="SM00278">
    <property type="entry name" value="HhH1"/>
    <property type="match status" value="2"/>
</dbReference>
<comment type="caution">
    <text evidence="2">The sequence shown here is derived from an EMBL/GenBank/DDBJ whole genome shotgun (WGS) entry which is preliminary data.</text>
</comment>
<dbReference type="Gene3D" id="1.10.150.280">
    <property type="entry name" value="AF1531-like domain"/>
    <property type="match status" value="1"/>
</dbReference>
<dbReference type="InterPro" id="IPR051675">
    <property type="entry name" value="Endo/Exo/Phosphatase_dom_1"/>
</dbReference>
<keyword evidence="3" id="KW-1185">Reference proteome</keyword>
<organism evidence="2 3">
    <name type="scientific">Holdemania filiformis</name>
    <dbReference type="NCBI Taxonomy" id="61171"/>
    <lineage>
        <taxon>Bacteria</taxon>
        <taxon>Bacillati</taxon>
        <taxon>Bacillota</taxon>
        <taxon>Erysipelotrichia</taxon>
        <taxon>Erysipelotrichales</taxon>
        <taxon>Erysipelotrichaceae</taxon>
        <taxon>Holdemania</taxon>
    </lineage>
</organism>
<feature type="domain" description="Helix-hairpin-helix DNA-binding motif class 1" evidence="1">
    <location>
        <begin position="105"/>
        <end position="124"/>
    </location>
</feature>
<dbReference type="PANTHER" id="PTHR21180:SF32">
    <property type="entry name" value="ENDONUCLEASE_EXONUCLEASE_PHOSPHATASE FAMILY DOMAIN-CONTAINING PROTEIN 1"/>
    <property type="match status" value="1"/>
</dbReference>
<feature type="domain" description="Helix-hairpin-helix DNA-binding motif class 1" evidence="1">
    <location>
        <begin position="135"/>
        <end position="154"/>
    </location>
</feature>